<evidence type="ECO:0000259" key="2">
    <source>
        <dbReference type="Pfam" id="PF01979"/>
    </source>
</evidence>
<organism evidence="3 4">
    <name type="scientific">Adhaeribacter rhizoryzae</name>
    <dbReference type="NCBI Taxonomy" id="2607907"/>
    <lineage>
        <taxon>Bacteria</taxon>
        <taxon>Pseudomonadati</taxon>
        <taxon>Bacteroidota</taxon>
        <taxon>Cytophagia</taxon>
        <taxon>Cytophagales</taxon>
        <taxon>Hymenobacteraceae</taxon>
        <taxon>Adhaeribacter</taxon>
    </lineage>
</organism>
<keyword evidence="1" id="KW-0732">Signal</keyword>
<proteinExistence type="predicted"/>
<dbReference type="Proteomes" id="UP000323426">
    <property type="component" value="Unassembled WGS sequence"/>
</dbReference>
<feature type="chain" id="PRO_5024375199" evidence="1">
    <location>
        <begin position="19"/>
        <end position="432"/>
    </location>
</feature>
<keyword evidence="4" id="KW-1185">Reference proteome</keyword>
<dbReference type="Gene3D" id="2.30.40.10">
    <property type="entry name" value="Urease, subunit C, domain 1"/>
    <property type="match status" value="1"/>
</dbReference>
<dbReference type="InterPro" id="IPR006680">
    <property type="entry name" value="Amidohydro-rel"/>
</dbReference>
<dbReference type="InterPro" id="IPR011059">
    <property type="entry name" value="Metal-dep_hydrolase_composite"/>
</dbReference>
<dbReference type="Pfam" id="PF01979">
    <property type="entry name" value="Amidohydro_1"/>
    <property type="match status" value="1"/>
</dbReference>
<dbReference type="GO" id="GO:0016810">
    <property type="term" value="F:hydrolase activity, acting on carbon-nitrogen (but not peptide) bonds"/>
    <property type="evidence" value="ECO:0007669"/>
    <property type="project" value="InterPro"/>
</dbReference>
<keyword evidence="3" id="KW-0378">Hydrolase</keyword>
<feature type="domain" description="Amidohydrolase-related" evidence="2">
    <location>
        <begin position="346"/>
        <end position="406"/>
    </location>
</feature>
<dbReference type="RefSeq" id="WP_150088847.1">
    <property type="nucleotide sequence ID" value="NZ_VWSF01000009.1"/>
</dbReference>
<dbReference type="InterPro" id="IPR032466">
    <property type="entry name" value="Metal_Hydrolase"/>
</dbReference>
<reference evidence="3 4" key="1">
    <citation type="submission" date="2019-09" db="EMBL/GenBank/DDBJ databases">
        <title>Genome sequence and assembly of Adhaeribacter sp.</title>
        <authorList>
            <person name="Chhetri G."/>
        </authorList>
    </citation>
    <scope>NUCLEOTIDE SEQUENCE [LARGE SCALE GENOMIC DNA]</scope>
    <source>
        <strain evidence="3 4">DK36</strain>
    </source>
</reference>
<dbReference type="EMBL" id="VWSF01000009">
    <property type="protein sequence ID" value="KAA5544965.1"/>
    <property type="molecule type" value="Genomic_DNA"/>
</dbReference>
<dbReference type="SUPFAM" id="SSF51556">
    <property type="entry name" value="Metallo-dependent hydrolases"/>
    <property type="match status" value="1"/>
</dbReference>
<dbReference type="Gene3D" id="3.20.20.140">
    <property type="entry name" value="Metal-dependent hydrolases"/>
    <property type="match status" value="1"/>
</dbReference>
<dbReference type="AlphaFoldDB" id="A0A5M6DI60"/>
<name>A0A5M6DI60_9BACT</name>
<evidence type="ECO:0000313" key="3">
    <source>
        <dbReference type="EMBL" id="KAA5544965.1"/>
    </source>
</evidence>
<dbReference type="InterPro" id="IPR051781">
    <property type="entry name" value="Metallo-dep_Hydrolase"/>
</dbReference>
<gene>
    <name evidence="3" type="ORF">F0145_12965</name>
</gene>
<sequence>MKLKYLIIALFISLQASAQVPAPAPLQNKPILLTGATLHVGNGTVIEKAAVAFDKGKIIYAGSASSAPTATGYEQIDVTGQHIYPGLIQPNTTLGLNEIASVRATLDQQEVGQINPNVRAMVAYNTDSDVLPTIRANGVLLLQVTPVGGTISGTSSVMHLDAWNWEDAVVKADDGMHLYWPPLLYQTQSETTPAFTEAQRNREKLLQDLDKLFKEAAAFRLGTPNKENFKLTALKGLFDGTKRLYLHADNAKDIIESVRFAQKNGVKQIVLTGGRDAWRITDFLRENNIPVILSGVHALPGLAGDDTDLAYKTPFLLQQAGILYGLSYSTSLHGVRNLPFIAGTAVAHGLTKEQALMTITVNTAKILGIDTQVGTLETGKDATLVVSAGDLLDMRTNQVTQAYIQGRRLVLTDKQKYLYQKFKAKYQAGEAK</sequence>
<comment type="caution">
    <text evidence="3">The sequence shown here is derived from an EMBL/GenBank/DDBJ whole genome shotgun (WGS) entry which is preliminary data.</text>
</comment>
<dbReference type="SUPFAM" id="SSF51338">
    <property type="entry name" value="Composite domain of metallo-dependent hydrolases"/>
    <property type="match status" value="1"/>
</dbReference>
<protein>
    <submittedName>
        <fullName evidence="3">Amidohydrolase family protein</fullName>
    </submittedName>
</protein>
<dbReference type="PANTHER" id="PTHR43135">
    <property type="entry name" value="ALPHA-D-RIBOSE 1-METHYLPHOSPHONATE 5-TRIPHOSPHATE DIPHOSPHATASE"/>
    <property type="match status" value="1"/>
</dbReference>
<evidence type="ECO:0000313" key="4">
    <source>
        <dbReference type="Proteomes" id="UP000323426"/>
    </source>
</evidence>
<accession>A0A5M6DI60</accession>
<dbReference type="PANTHER" id="PTHR43135:SF3">
    <property type="entry name" value="ALPHA-D-RIBOSE 1-METHYLPHOSPHONATE 5-TRIPHOSPHATE DIPHOSPHATASE"/>
    <property type="match status" value="1"/>
</dbReference>
<feature type="signal peptide" evidence="1">
    <location>
        <begin position="1"/>
        <end position="18"/>
    </location>
</feature>
<evidence type="ECO:0000256" key="1">
    <source>
        <dbReference type="SAM" id="SignalP"/>
    </source>
</evidence>